<feature type="non-terminal residue" evidence="2">
    <location>
        <position position="1"/>
    </location>
</feature>
<evidence type="ECO:0000313" key="2">
    <source>
        <dbReference type="EMBL" id="GIL54883.1"/>
    </source>
</evidence>
<dbReference type="AlphaFoldDB" id="A0A8J4BAI7"/>
<feature type="region of interest" description="Disordered" evidence="1">
    <location>
        <begin position="1"/>
        <end position="51"/>
    </location>
</feature>
<accession>A0A8J4BAI7</accession>
<protein>
    <submittedName>
        <fullName evidence="2">Uncharacterized protein</fullName>
    </submittedName>
</protein>
<gene>
    <name evidence="2" type="ORF">Vafri_10573</name>
</gene>
<evidence type="ECO:0000313" key="3">
    <source>
        <dbReference type="Proteomes" id="UP000747399"/>
    </source>
</evidence>
<sequence length="107" mass="10516">PDVAAAPVMADVGGTRDASPPGLDDNVNVNGAEDAAATGPNAASSSDTDPWVGGTTPVAFRAAASVNTSRALASQRCCGFMPKVDIDCRTCRGVCSGGLRGAECCGG</sequence>
<dbReference type="EMBL" id="BNCO01000019">
    <property type="protein sequence ID" value="GIL54883.1"/>
    <property type="molecule type" value="Genomic_DNA"/>
</dbReference>
<dbReference type="Proteomes" id="UP000747399">
    <property type="component" value="Unassembled WGS sequence"/>
</dbReference>
<reference evidence="2" key="1">
    <citation type="journal article" date="2021" name="Proc. Natl. Acad. Sci. U.S.A.">
        <title>Three genomes in the algal genus Volvox reveal the fate of a haploid sex-determining region after a transition to homothallism.</title>
        <authorList>
            <person name="Yamamoto K."/>
            <person name="Hamaji T."/>
            <person name="Kawai-Toyooka H."/>
            <person name="Matsuzaki R."/>
            <person name="Takahashi F."/>
            <person name="Nishimura Y."/>
            <person name="Kawachi M."/>
            <person name="Noguchi H."/>
            <person name="Minakuchi Y."/>
            <person name="Umen J.G."/>
            <person name="Toyoda A."/>
            <person name="Nozaki H."/>
        </authorList>
    </citation>
    <scope>NUCLEOTIDE SEQUENCE</scope>
    <source>
        <strain evidence="2">NIES-3780</strain>
    </source>
</reference>
<evidence type="ECO:0000256" key="1">
    <source>
        <dbReference type="SAM" id="MobiDB-lite"/>
    </source>
</evidence>
<proteinExistence type="predicted"/>
<comment type="caution">
    <text evidence="2">The sequence shown here is derived from an EMBL/GenBank/DDBJ whole genome shotgun (WGS) entry which is preliminary data.</text>
</comment>
<organism evidence="2 3">
    <name type="scientific">Volvox africanus</name>
    <dbReference type="NCBI Taxonomy" id="51714"/>
    <lineage>
        <taxon>Eukaryota</taxon>
        <taxon>Viridiplantae</taxon>
        <taxon>Chlorophyta</taxon>
        <taxon>core chlorophytes</taxon>
        <taxon>Chlorophyceae</taxon>
        <taxon>CS clade</taxon>
        <taxon>Chlamydomonadales</taxon>
        <taxon>Volvocaceae</taxon>
        <taxon>Volvox</taxon>
    </lineage>
</organism>
<keyword evidence="3" id="KW-1185">Reference proteome</keyword>
<feature type="compositionally biased region" description="Low complexity" evidence="1">
    <location>
        <begin position="1"/>
        <end position="12"/>
    </location>
</feature>
<name>A0A8J4BAI7_9CHLO</name>